<feature type="transmembrane region" description="Helical" evidence="1">
    <location>
        <begin position="29"/>
        <end position="48"/>
    </location>
</feature>
<dbReference type="InterPro" id="IPR051599">
    <property type="entry name" value="Cell_Envelope_Assoc"/>
</dbReference>
<keyword evidence="1" id="KW-0812">Transmembrane</keyword>
<keyword evidence="1" id="KW-0472">Membrane</keyword>
<dbReference type="AlphaFoldDB" id="A0A7W9MZD4"/>
<dbReference type="RefSeq" id="WP_184804582.1">
    <property type="nucleotide sequence ID" value="NZ_JACHMY010000001.1"/>
</dbReference>
<dbReference type="InterPro" id="IPR003848">
    <property type="entry name" value="DUF218"/>
</dbReference>
<gene>
    <name evidence="3" type="ORF">HDA39_008099</name>
</gene>
<comment type="caution">
    <text evidence="3">The sequence shown here is derived from an EMBL/GenBank/DDBJ whole genome shotgun (WGS) entry which is preliminary data.</text>
</comment>
<reference evidence="3 4" key="1">
    <citation type="submission" date="2020-08" db="EMBL/GenBank/DDBJ databases">
        <title>Sequencing the genomes of 1000 actinobacteria strains.</title>
        <authorList>
            <person name="Klenk H.-P."/>
        </authorList>
    </citation>
    <scope>NUCLEOTIDE SEQUENCE [LARGE SCALE GENOMIC DNA]</scope>
    <source>
        <strain evidence="3 4">DSM 28967</strain>
    </source>
</reference>
<evidence type="ECO:0000256" key="1">
    <source>
        <dbReference type="SAM" id="Phobius"/>
    </source>
</evidence>
<accession>A0A7W9MZD4</accession>
<protein>
    <submittedName>
        <fullName evidence="3">Uncharacterized SAM-binding protein YcdF (DUF218 family)</fullName>
    </submittedName>
</protein>
<feature type="transmembrane region" description="Helical" evidence="1">
    <location>
        <begin position="54"/>
        <end position="83"/>
    </location>
</feature>
<dbReference type="PANTHER" id="PTHR30336:SF18">
    <property type="entry name" value="MEMBRANE PROTEIN"/>
    <property type="match status" value="1"/>
</dbReference>
<dbReference type="GO" id="GO:0043164">
    <property type="term" value="P:Gram-negative-bacterium-type cell wall biogenesis"/>
    <property type="evidence" value="ECO:0007669"/>
    <property type="project" value="TreeGrafter"/>
</dbReference>
<name>A0A7W9MZD4_9ACTN</name>
<keyword evidence="4" id="KW-1185">Reference proteome</keyword>
<dbReference type="CDD" id="cd06259">
    <property type="entry name" value="YdcF-like"/>
    <property type="match status" value="1"/>
</dbReference>
<dbReference type="EMBL" id="JACHMY010000001">
    <property type="protein sequence ID" value="MBB5841365.1"/>
    <property type="molecule type" value="Genomic_DNA"/>
</dbReference>
<organism evidence="3 4">
    <name type="scientific">Kribbella italica</name>
    <dbReference type="NCBI Taxonomy" id="1540520"/>
    <lineage>
        <taxon>Bacteria</taxon>
        <taxon>Bacillati</taxon>
        <taxon>Actinomycetota</taxon>
        <taxon>Actinomycetes</taxon>
        <taxon>Propionibacteriales</taxon>
        <taxon>Kribbellaceae</taxon>
        <taxon>Kribbella</taxon>
    </lineage>
</organism>
<dbReference type="Pfam" id="PF02698">
    <property type="entry name" value="DUF218"/>
    <property type="match status" value="1"/>
</dbReference>
<dbReference type="GO" id="GO:0000270">
    <property type="term" value="P:peptidoglycan metabolic process"/>
    <property type="evidence" value="ECO:0007669"/>
    <property type="project" value="TreeGrafter"/>
</dbReference>
<dbReference type="InterPro" id="IPR014729">
    <property type="entry name" value="Rossmann-like_a/b/a_fold"/>
</dbReference>
<feature type="transmembrane region" description="Helical" evidence="1">
    <location>
        <begin position="6"/>
        <end position="22"/>
    </location>
</feature>
<feature type="transmembrane region" description="Helical" evidence="1">
    <location>
        <begin position="121"/>
        <end position="149"/>
    </location>
</feature>
<dbReference type="Proteomes" id="UP000549971">
    <property type="component" value="Unassembled WGS sequence"/>
</dbReference>
<dbReference type="GO" id="GO:0005886">
    <property type="term" value="C:plasma membrane"/>
    <property type="evidence" value="ECO:0007669"/>
    <property type="project" value="TreeGrafter"/>
</dbReference>
<proteinExistence type="predicted"/>
<feature type="transmembrane region" description="Helical" evidence="1">
    <location>
        <begin position="95"/>
        <end position="115"/>
    </location>
</feature>
<dbReference type="PANTHER" id="PTHR30336">
    <property type="entry name" value="INNER MEMBRANE PROTEIN, PROBABLE PERMEASE"/>
    <property type="match status" value="1"/>
</dbReference>
<evidence type="ECO:0000259" key="2">
    <source>
        <dbReference type="Pfam" id="PF02698"/>
    </source>
</evidence>
<feature type="domain" description="DUF218" evidence="2">
    <location>
        <begin position="160"/>
        <end position="306"/>
    </location>
</feature>
<evidence type="ECO:0000313" key="3">
    <source>
        <dbReference type="EMBL" id="MBB5841365.1"/>
    </source>
</evidence>
<evidence type="ECO:0000313" key="4">
    <source>
        <dbReference type="Proteomes" id="UP000549971"/>
    </source>
</evidence>
<keyword evidence="1" id="KW-1133">Transmembrane helix</keyword>
<dbReference type="Gene3D" id="3.40.50.620">
    <property type="entry name" value="HUPs"/>
    <property type="match status" value="1"/>
</dbReference>
<sequence length="332" mass="36256">MIFGFGIAAFWFVLFVVSFLRDRRVLRNGIYLVLTVLFAGIGTVFALAEINDRAASLLIALVLLGLPLTIVVLAFALVGNGVVMLRREGRRPANLLSLAAGAGFFAFVVFTLIVQQTGSSFLAAVNTALLGVIGYVSFLFVCFLAYAFVYARIRFFRRPDFVVVLGSGLRGRRVPPLLASRLDKAQTVWQKERDKGRTPLLITSGGQGPGEEVAEAVAMADYLVDHGVPADAVLREDRSTTTFENLTFSATLMAERKPKYRCLIVTNNFHALRAAFTARKADVNGQVLGSPTALYFWPSATIREFIAVLADHKLANGIIIGLILLSSFARLF</sequence>